<organism evidence="1 2">
    <name type="scientific">Gossypium mustelinum</name>
    <name type="common">Cotton</name>
    <name type="synonym">Gossypium caicoense</name>
    <dbReference type="NCBI Taxonomy" id="34275"/>
    <lineage>
        <taxon>Eukaryota</taxon>
        <taxon>Viridiplantae</taxon>
        <taxon>Streptophyta</taxon>
        <taxon>Embryophyta</taxon>
        <taxon>Tracheophyta</taxon>
        <taxon>Spermatophyta</taxon>
        <taxon>Magnoliopsida</taxon>
        <taxon>eudicotyledons</taxon>
        <taxon>Gunneridae</taxon>
        <taxon>Pentapetalae</taxon>
        <taxon>rosids</taxon>
        <taxon>malvids</taxon>
        <taxon>Malvales</taxon>
        <taxon>Malvaceae</taxon>
        <taxon>Malvoideae</taxon>
        <taxon>Gossypium</taxon>
    </lineage>
</organism>
<sequence>MAPHMAKTYAIRKAFSLLKSENYDGIVIESDCWQVETKSLTLKARVALLYANHNEWHRPYISVSYLLESDALFVNSIDSDRRRFGCPMA</sequence>
<accession>A0A5D2ZJ50</accession>
<evidence type="ECO:0000313" key="2">
    <source>
        <dbReference type="Proteomes" id="UP000323597"/>
    </source>
</evidence>
<gene>
    <name evidence="1" type="ORF">E1A91_A05G435500v1</name>
</gene>
<keyword evidence="2" id="KW-1185">Reference proteome</keyword>
<proteinExistence type="predicted"/>
<name>A0A5D2ZJ50_GOSMU</name>
<protein>
    <submittedName>
        <fullName evidence="1">Uncharacterized protein</fullName>
    </submittedName>
</protein>
<evidence type="ECO:0000313" key="1">
    <source>
        <dbReference type="EMBL" id="TYJ38314.1"/>
    </source>
</evidence>
<dbReference type="Proteomes" id="UP000323597">
    <property type="component" value="Chromosome A05"/>
</dbReference>
<reference evidence="1 2" key="1">
    <citation type="submission" date="2019-07" db="EMBL/GenBank/DDBJ databases">
        <title>WGS assembly of Gossypium mustelinum.</title>
        <authorList>
            <person name="Chen Z.J."/>
            <person name="Sreedasyam A."/>
            <person name="Ando A."/>
            <person name="Song Q."/>
            <person name="De L."/>
            <person name="Hulse-Kemp A."/>
            <person name="Ding M."/>
            <person name="Ye W."/>
            <person name="Kirkbride R."/>
            <person name="Jenkins J."/>
            <person name="Plott C."/>
            <person name="Lovell J."/>
            <person name="Lin Y.-M."/>
            <person name="Vaughn R."/>
            <person name="Liu B."/>
            <person name="Li W."/>
            <person name="Simpson S."/>
            <person name="Scheffler B."/>
            <person name="Saski C."/>
            <person name="Grover C."/>
            <person name="Hu G."/>
            <person name="Conover J."/>
            <person name="Carlson J."/>
            <person name="Shu S."/>
            <person name="Boston L."/>
            <person name="Williams M."/>
            <person name="Peterson D."/>
            <person name="Mcgee K."/>
            <person name="Jones D."/>
            <person name="Wendel J."/>
            <person name="Stelly D."/>
            <person name="Grimwood J."/>
            <person name="Schmutz J."/>
        </authorList>
    </citation>
    <scope>NUCLEOTIDE SEQUENCE [LARGE SCALE GENOMIC DNA]</scope>
    <source>
        <strain evidence="1">1408120.09</strain>
    </source>
</reference>
<dbReference type="EMBL" id="CM017640">
    <property type="protein sequence ID" value="TYJ38314.1"/>
    <property type="molecule type" value="Genomic_DNA"/>
</dbReference>
<dbReference type="AlphaFoldDB" id="A0A5D2ZJ50"/>